<feature type="compositionally biased region" description="Low complexity" evidence="2">
    <location>
        <begin position="7"/>
        <end position="17"/>
    </location>
</feature>
<dbReference type="PANTHER" id="PTHR19957">
    <property type="entry name" value="SYNTAXIN"/>
    <property type="match status" value="1"/>
</dbReference>
<dbReference type="SMART" id="SM00397">
    <property type="entry name" value="t_SNARE"/>
    <property type="match status" value="1"/>
</dbReference>
<dbReference type="Pfam" id="PF14523">
    <property type="entry name" value="Syntaxin_2"/>
    <property type="match status" value="1"/>
</dbReference>
<protein>
    <submittedName>
        <fullName evidence="7">Syntaxin-7</fullName>
    </submittedName>
</protein>
<dbReference type="Gene3D" id="1.20.58.70">
    <property type="match status" value="1"/>
</dbReference>
<comment type="similarity">
    <text evidence="1">Belongs to the syntaxin family.</text>
</comment>
<reference evidence="6" key="2">
    <citation type="submission" date="2024-04" db="EMBL/GenBank/DDBJ databases">
        <authorList>
            <person name="Chen Y."/>
            <person name="Shah S."/>
            <person name="Dougan E. K."/>
            <person name="Thang M."/>
            <person name="Chan C."/>
        </authorList>
    </citation>
    <scope>NUCLEOTIDE SEQUENCE [LARGE SCALE GENOMIC DNA]</scope>
</reference>
<feature type="region of interest" description="Disordered" evidence="2">
    <location>
        <begin position="1"/>
        <end position="23"/>
    </location>
</feature>
<dbReference type="GO" id="GO:0012505">
    <property type="term" value="C:endomembrane system"/>
    <property type="evidence" value="ECO:0007669"/>
    <property type="project" value="TreeGrafter"/>
</dbReference>
<evidence type="ECO:0000256" key="3">
    <source>
        <dbReference type="SAM" id="Phobius"/>
    </source>
</evidence>
<dbReference type="InterPro" id="IPR010989">
    <property type="entry name" value="SNARE"/>
</dbReference>
<evidence type="ECO:0000313" key="8">
    <source>
        <dbReference type="Proteomes" id="UP001152797"/>
    </source>
</evidence>
<proteinExistence type="inferred from homology"/>
<dbReference type="Gene3D" id="1.20.5.110">
    <property type="match status" value="1"/>
</dbReference>
<dbReference type="InterPro" id="IPR045242">
    <property type="entry name" value="Syntaxin"/>
</dbReference>
<feature type="domain" description="T-SNARE coiled-coil homology" evidence="4">
    <location>
        <begin position="177"/>
        <end position="239"/>
    </location>
</feature>
<dbReference type="OrthoDB" id="364348at2759"/>
<reference evidence="5" key="1">
    <citation type="submission" date="2022-10" db="EMBL/GenBank/DDBJ databases">
        <authorList>
            <person name="Chen Y."/>
            <person name="Dougan E. K."/>
            <person name="Chan C."/>
            <person name="Rhodes N."/>
            <person name="Thang M."/>
        </authorList>
    </citation>
    <scope>NUCLEOTIDE SEQUENCE</scope>
</reference>
<keyword evidence="8" id="KW-1185">Reference proteome</keyword>
<dbReference type="AlphaFoldDB" id="A0A9P1BZY2"/>
<dbReference type="SUPFAM" id="SSF47661">
    <property type="entry name" value="t-snare proteins"/>
    <property type="match status" value="1"/>
</dbReference>
<evidence type="ECO:0000256" key="1">
    <source>
        <dbReference type="ARBA" id="ARBA00009063"/>
    </source>
</evidence>
<sequence length="274" mass="30006">MSYAGQASASAASASSRSRSRDGDSVYVQDSMFVSEAVKRIQQCTAEIRKEANLLAPSTSAAARKKVEATLHTGNQAVQDAKRRLEKLSYNGGDTFGEQRNRSLMQQKLSENLTKGIRDLQVSFQVFEQAEKRLAEMPTTTPQRPTEDLEMGSLPAGQGRLQATADLVSEAELDVHTAIVEEYAQDISTLAQDVRGLQQAMADLSFHTKVQGDLLDSIEGDFLSSTQNTANASEQLTQASHSQRRGSKFIYWLLLLAAVLAVILIFVVVYRSSQ</sequence>
<dbReference type="GO" id="GO:0006886">
    <property type="term" value="P:intracellular protein transport"/>
    <property type="evidence" value="ECO:0007669"/>
    <property type="project" value="TreeGrafter"/>
</dbReference>
<keyword evidence="3" id="KW-1133">Transmembrane helix</keyword>
<dbReference type="GO" id="GO:0031201">
    <property type="term" value="C:SNARE complex"/>
    <property type="evidence" value="ECO:0007669"/>
    <property type="project" value="TreeGrafter"/>
</dbReference>
<evidence type="ECO:0000313" key="6">
    <source>
        <dbReference type="EMBL" id="CAL1135000.1"/>
    </source>
</evidence>
<dbReference type="PROSITE" id="PS50192">
    <property type="entry name" value="T_SNARE"/>
    <property type="match status" value="1"/>
</dbReference>
<dbReference type="GO" id="GO:0048278">
    <property type="term" value="P:vesicle docking"/>
    <property type="evidence" value="ECO:0007669"/>
    <property type="project" value="TreeGrafter"/>
</dbReference>
<dbReference type="GO" id="GO:0005484">
    <property type="term" value="F:SNAP receptor activity"/>
    <property type="evidence" value="ECO:0007669"/>
    <property type="project" value="TreeGrafter"/>
</dbReference>
<feature type="transmembrane region" description="Helical" evidence="3">
    <location>
        <begin position="249"/>
        <end position="270"/>
    </location>
</feature>
<evidence type="ECO:0000256" key="2">
    <source>
        <dbReference type="SAM" id="MobiDB-lite"/>
    </source>
</evidence>
<dbReference type="GO" id="GO:0006906">
    <property type="term" value="P:vesicle fusion"/>
    <property type="evidence" value="ECO:0007669"/>
    <property type="project" value="TreeGrafter"/>
</dbReference>
<dbReference type="Proteomes" id="UP001152797">
    <property type="component" value="Unassembled WGS sequence"/>
</dbReference>
<dbReference type="EMBL" id="CAMXCT020000648">
    <property type="protein sequence ID" value="CAL1135000.1"/>
    <property type="molecule type" value="Genomic_DNA"/>
</dbReference>
<dbReference type="InterPro" id="IPR000727">
    <property type="entry name" value="T_SNARE_dom"/>
</dbReference>
<gene>
    <name evidence="5" type="ORF">C1SCF055_LOCUS9396</name>
</gene>
<keyword evidence="3" id="KW-0472">Membrane</keyword>
<dbReference type="EMBL" id="CAMXCT010000648">
    <property type="protein sequence ID" value="CAI3981625.1"/>
    <property type="molecule type" value="Genomic_DNA"/>
</dbReference>
<dbReference type="InterPro" id="IPR006011">
    <property type="entry name" value="Syntaxin_N"/>
</dbReference>
<name>A0A9P1BZY2_9DINO</name>
<dbReference type="EMBL" id="CAMXCT030000648">
    <property type="protein sequence ID" value="CAL4768937.1"/>
    <property type="molecule type" value="Genomic_DNA"/>
</dbReference>
<evidence type="ECO:0000313" key="7">
    <source>
        <dbReference type="EMBL" id="CAL4768937.1"/>
    </source>
</evidence>
<keyword evidence="3" id="KW-0812">Transmembrane</keyword>
<evidence type="ECO:0000313" key="5">
    <source>
        <dbReference type="EMBL" id="CAI3981625.1"/>
    </source>
</evidence>
<evidence type="ECO:0000259" key="4">
    <source>
        <dbReference type="PROSITE" id="PS50192"/>
    </source>
</evidence>
<accession>A0A9P1BZY2</accession>
<organism evidence="5">
    <name type="scientific">Cladocopium goreaui</name>
    <dbReference type="NCBI Taxonomy" id="2562237"/>
    <lineage>
        <taxon>Eukaryota</taxon>
        <taxon>Sar</taxon>
        <taxon>Alveolata</taxon>
        <taxon>Dinophyceae</taxon>
        <taxon>Suessiales</taxon>
        <taxon>Symbiodiniaceae</taxon>
        <taxon>Cladocopium</taxon>
    </lineage>
</organism>
<comment type="caution">
    <text evidence="5">The sequence shown here is derived from an EMBL/GenBank/DDBJ whole genome shotgun (WGS) entry which is preliminary data.</text>
</comment>
<dbReference type="GO" id="GO:0000149">
    <property type="term" value="F:SNARE binding"/>
    <property type="evidence" value="ECO:0007669"/>
    <property type="project" value="TreeGrafter"/>
</dbReference>